<feature type="transmembrane region" description="Helical" evidence="2">
    <location>
        <begin position="54"/>
        <end position="76"/>
    </location>
</feature>
<gene>
    <name evidence="3" type="ORF">BSAL_89345</name>
</gene>
<keyword evidence="2" id="KW-1133">Transmembrane helix</keyword>
<keyword evidence="2" id="KW-0812">Transmembrane</keyword>
<accession>A0A0S4J7Z2</accession>
<feature type="transmembrane region" description="Helical" evidence="2">
    <location>
        <begin position="203"/>
        <end position="225"/>
    </location>
</feature>
<dbReference type="EMBL" id="CYKH01001149">
    <property type="protein sequence ID" value="CUG85155.1"/>
    <property type="molecule type" value="Genomic_DNA"/>
</dbReference>
<feature type="transmembrane region" description="Helical" evidence="2">
    <location>
        <begin position="173"/>
        <end position="196"/>
    </location>
</feature>
<sequence length="508" mass="54124">MSTTQQLFVVRCSTSASLHLFPVWTAVLPSTAAAATLLFARLGKSTSCSTTGDAIIAVCGATLSIVPVVALLHVWYRYTGGGGGQRAPEWVCYERSAHPASDPIDKAINIDVDPAPDGVSSINQSSRNHDANSTLIAPPSRVVAMWNRGMRRDWTWVGIHMEPAWVVLLDYRLLWFSALDTAILVLVSVAAVAGGLDASASALCYSLTAVVIGLQVMEAVMVIVVKPFTTLFSAVHTFGTLILTSLSAAAQLAYILVSRNNSSTSAMWLFKASACCNLAAVGVSAVKMALDLMHIFVSCRRRIRQLMLKRSSATVRRRDGDLSVVDVVDAASFSPSDREQQHQLGVEMLHTSQLSPSVVTSQLLSMESSNLSAGGGGSFSTYIDAINPSSFHSVRSAYLDGADAAAAAALGASNSSNSSPPRHQSSTPVADDLAASLASSTARAIRRAEERYWDPLGAARAATTTTTRITSARKGVTALQDDDERDKWYSTTLNLNVCIFVQCGRFIL</sequence>
<evidence type="ECO:0000313" key="4">
    <source>
        <dbReference type="Proteomes" id="UP000051952"/>
    </source>
</evidence>
<protein>
    <submittedName>
        <fullName evidence="3">GPI-anchored surface protein, putative</fullName>
    </submittedName>
</protein>
<reference evidence="4" key="1">
    <citation type="submission" date="2015-09" db="EMBL/GenBank/DDBJ databases">
        <authorList>
            <consortium name="Pathogen Informatics"/>
        </authorList>
    </citation>
    <scope>NUCLEOTIDE SEQUENCE [LARGE SCALE GENOMIC DNA]</scope>
    <source>
        <strain evidence="4">Lake Konstanz</strain>
    </source>
</reference>
<keyword evidence="2" id="KW-0472">Membrane</keyword>
<evidence type="ECO:0000313" key="3">
    <source>
        <dbReference type="EMBL" id="CUG85155.1"/>
    </source>
</evidence>
<feature type="transmembrane region" description="Helical" evidence="2">
    <location>
        <begin position="231"/>
        <end position="256"/>
    </location>
</feature>
<feature type="region of interest" description="Disordered" evidence="1">
    <location>
        <begin position="412"/>
        <end position="431"/>
    </location>
</feature>
<evidence type="ECO:0000256" key="2">
    <source>
        <dbReference type="SAM" id="Phobius"/>
    </source>
</evidence>
<feature type="transmembrane region" description="Helical" evidence="2">
    <location>
        <begin position="268"/>
        <end position="290"/>
    </location>
</feature>
<feature type="transmembrane region" description="Helical" evidence="2">
    <location>
        <begin position="20"/>
        <end position="42"/>
    </location>
</feature>
<proteinExistence type="predicted"/>
<dbReference type="Proteomes" id="UP000051952">
    <property type="component" value="Unassembled WGS sequence"/>
</dbReference>
<dbReference type="AlphaFoldDB" id="A0A0S4J7Z2"/>
<name>A0A0S4J7Z2_BODSA</name>
<keyword evidence="4" id="KW-1185">Reference proteome</keyword>
<evidence type="ECO:0000256" key="1">
    <source>
        <dbReference type="SAM" id="MobiDB-lite"/>
    </source>
</evidence>
<organism evidence="3 4">
    <name type="scientific">Bodo saltans</name>
    <name type="common">Flagellated protozoan</name>
    <dbReference type="NCBI Taxonomy" id="75058"/>
    <lineage>
        <taxon>Eukaryota</taxon>
        <taxon>Discoba</taxon>
        <taxon>Euglenozoa</taxon>
        <taxon>Kinetoplastea</taxon>
        <taxon>Metakinetoplastina</taxon>
        <taxon>Eubodonida</taxon>
        <taxon>Bodonidae</taxon>
        <taxon>Bodo</taxon>
    </lineage>
</organism>
<dbReference type="VEuPathDB" id="TriTrypDB:BSAL_89345"/>